<dbReference type="Pfam" id="PF13622">
    <property type="entry name" value="4HBT_3"/>
    <property type="match status" value="1"/>
</dbReference>
<dbReference type="EMBL" id="JH725154">
    <property type="protein sequence ID" value="EJP68443.1"/>
    <property type="molecule type" value="Genomic_DNA"/>
</dbReference>
<protein>
    <submittedName>
        <fullName evidence="6">Acyl-CoA thioesterase II</fullName>
    </submittedName>
</protein>
<dbReference type="AlphaFoldDB" id="J5JUK2"/>
<evidence type="ECO:0000256" key="3">
    <source>
        <dbReference type="SAM" id="MobiDB-lite"/>
    </source>
</evidence>
<dbReference type="InterPro" id="IPR049450">
    <property type="entry name" value="ACOT8-like_C"/>
</dbReference>
<reference evidence="6 7" key="1">
    <citation type="journal article" date="2012" name="Sci. Rep.">
        <title>Genomic perspectives on the evolution of fungal entomopathogenicity in Beauveria bassiana.</title>
        <authorList>
            <person name="Xiao G."/>
            <person name="Ying S.H."/>
            <person name="Zheng P."/>
            <person name="Wang Z.L."/>
            <person name="Zhang S."/>
            <person name="Xie X.Q."/>
            <person name="Shang Y."/>
            <person name="St Leger R.J."/>
            <person name="Zhao G.P."/>
            <person name="Wang C."/>
            <person name="Feng M.G."/>
        </authorList>
    </citation>
    <scope>NUCLEOTIDE SEQUENCE [LARGE SCALE GENOMIC DNA]</scope>
    <source>
        <strain evidence="6 7">ARSEF 2860</strain>
    </source>
</reference>
<sequence>MADTPVRLGYEAFEVIKVPGSTVQYASRYPAWRPSADLPPGVEEQPTKTKTKKSTTPGVFGGVVYAQAPLAAARAIELEERQSQAPRKGYMGIHSIQGVFTVAGHSDRPFVHEVTAMHTGKSFATRLVQTRQPKTPSVIDQETGTFDPSDATKELNGVCFTCLTTFKRSVPSPDNVQEKQSPQVRFASILAKKRPQEWQRPYIVHIDSVQEQVVRSGQKPGPGTFPVLEMYRVDLSDYNKDKAVPERRELVLYRPYEPIPRDDPNGHIVCHAFEADRNGITMLGCHLGYGNRWGRAASLSYAFYVHVNAEDAVMSGDGWWVQEASWPRVAAGRCTMVSKIWSPEGKHVASGYQDGMVVPEDPTLTNTEGHVGTAGMFVTNPQHLGISKAI</sequence>
<dbReference type="Gene3D" id="2.40.160.210">
    <property type="entry name" value="Acyl-CoA thioesterase, double hotdog domain"/>
    <property type="match status" value="1"/>
</dbReference>
<dbReference type="Pfam" id="PF20789">
    <property type="entry name" value="4HBT_3C"/>
    <property type="match status" value="1"/>
</dbReference>
<dbReference type="STRING" id="655819.J5JUK2"/>
<dbReference type="OrthoDB" id="68328at2759"/>
<organism evidence="6 7">
    <name type="scientific">Beauveria bassiana (strain ARSEF 2860)</name>
    <name type="common">White muscardine disease fungus</name>
    <name type="synonym">Tritirachium shiotae</name>
    <dbReference type="NCBI Taxonomy" id="655819"/>
    <lineage>
        <taxon>Eukaryota</taxon>
        <taxon>Fungi</taxon>
        <taxon>Dikarya</taxon>
        <taxon>Ascomycota</taxon>
        <taxon>Pezizomycotina</taxon>
        <taxon>Sordariomycetes</taxon>
        <taxon>Hypocreomycetidae</taxon>
        <taxon>Hypocreales</taxon>
        <taxon>Cordycipitaceae</taxon>
        <taxon>Beauveria</taxon>
    </lineage>
</organism>
<feature type="domain" description="Acyl-CoA thioesterase-like N-terminal HotDog" evidence="4">
    <location>
        <begin position="58"/>
        <end position="136"/>
    </location>
</feature>
<dbReference type="RefSeq" id="XP_008595764.1">
    <property type="nucleotide sequence ID" value="XM_008597542.1"/>
</dbReference>
<feature type="region of interest" description="Disordered" evidence="3">
    <location>
        <begin position="34"/>
        <end position="55"/>
    </location>
</feature>
<dbReference type="HOGENOM" id="CLU_051867_1_0_1"/>
<evidence type="ECO:0000259" key="4">
    <source>
        <dbReference type="Pfam" id="PF13622"/>
    </source>
</evidence>
<proteinExistence type="inferred from homology"/>
<dbReference type="PANTHER" id="PTHR11066:SF64">
    <property type="entry name" value="ACYL-COA THIOESTERASE (AFU_ORTHOLOGUE AFUA_1G12060)"/>
    <property type="match status" value="1"/>
</dbReference>
<dbReference type="GeneID" id="19885457"/>
<dbReference type="PANTHER" id="PTHR11066">
    <property type="entry name" value="ACYL-COA THIOESTERASE"/>
    <property type="match status" value="1"/>
</dbReference>
<evidence type="ECO:0000256" key="1">
    <source>
        <dbReference type="ARBA" id="ARBA00006538"/>
    </source>
</evidence>
<dbReference type="InParanoid" id="J5JUK2"/>
<dbReference type="SUPFAM" id="SSF54637">
    <property type="entry name" value="Thioesterase/thiol ester dehydrase-isomerase"/>
    <property type="match status" value="2"/>
</dbReference>
<dbReference type="GO" id="GO:0009062">
    <property type="term" value="P:fatty acid catabolic process"/>
    <property type="evidence" value="ECO:0007669"/>
    <property type="project" value="TreeGrafter"/>
</dbReference>
<dbReference type="GO" id="GO:0005782">
    <property type="term" value="C:peroxisomal matrix"/>
    <property type="evidence" value="ECO:0007669"/>
    <property type="project" value="UniProtKB-SubCell"/>
</dbReference>
<dbReference type="InterPro" id="IPR029069">
    <property type="entry name" value="HotDog_dom_sf"/>
</dbReference>
<feature type="domain" description="Acyl-CoA thioesterase-like C-terminal" evidence="5">
    <location>
        <begin position="290"/>
        <end position="357"/>
    </location>
</feature>
<dbReference type="GO" id="GO:0006637">
    <property type="term" value="P:acyl-CoA metabolic process"/>
    <property type="evidence" value="ECO:0007669"/>
    <property type="project" value="InterPro"/>
</dbReference>
<evidence type="ECO:0000256" key="2">
    <source>
        <dbReference type="ARBA" id="ARBA00022801"/>
    </source>
</evidence>
<dbReference type="CDD" id="cd03444">
    <property type="entry name" value="Thioesterase_II_repeat1"/>
    <property type="match status" value="1"/>
</dbReference>
<evidence type="ECO:0000313" key="7">
    <source>
        <dbReference type="Proteomes" id="UP000002762"/>
    </source>
</evidence>
<dbReference type="InterPro" id="IPR042171">
    <property type="entry name" value="Acyl-CoA_hotdog"/>
</dbReference>
<dbReference type="GO" id="GO:0047617">
    <property type="term" value="F:fatty acyl-CoA hydrolase activity"/>
    <property type="evidence" value="ECO:0007669"/>
    <property type="project" value="InterPro"/>
</dbReference>
<dbReference type="InterPro" id="IPR049449">
    <property type="entry name" value="TesB_ACOT8-like_N"/>
</dbReference>
<evidence type="ECO:0000313" key="6">
    <source>
        <dbReference type="EMBL" id="EJP68443.1"/>
    </source>
</evidence>
<accession>J5JUK2</accession>
<comment type="similarity">
    <text evidence="1">Belongs to the C/M/P thioester hydrolase family.</text>
</comment>
<keyword evidence="7" id="KW-1185">Reference proteome</keyword>
<name>J5JUK2_BEAB2</name>
<evidence type="ECO:0000259" key="5">
    <source>
        <dbReference type="Pfam" id="PF20789"/>
    </source>
</evidence>
<keyword evidence="2" id="KW-0378">Hydrolase</keyword>
<dbReference type="Proteomes" id="UP000002762">
    <property type="component" value="Unassembled WGS sequence"/>
</dbReference>
<dbReference type="InterPro" id="IPR003703">
    <property type="entry name" value="Acyl_CoA_thio"/>
</dbReference>
<gene>
    <name evidence="6" type="ORF">BBA_02445</name>
</gene>